<evidence type="ECO:0000313" key="1">
    <source>
        <dbReference type="EMBL" id="TGG89659.1"/>
    </source>
</evidence>
<dbReference type="InterPro" id="IPR025356">
    <property type="entry name" value="DUF4260"/>
</dbReference>
<reference evidence="1 2" key="1">
    <citation type="submission" date="2018-10" db="EMBL/GenBank/DDBJ databases">
        <title>Isolation of pseudouridimycin from Streptomyces albus DSM 40763.</title>
        <authorList>
            <person name="Rosenqvist P."/>
            <person name="Metsae-Ketelae M."/>
            <person name="Virta P."/>
        </authorList>
    </citation>
    <scope>NUCLEOTIDE SEQUENCE [LARGE SCALE GENOMIC DNA]</scope>
    <source>
        <strain evidence="1 2">DSM 40763</strain>
    </source>
</reference>
<dbReference type="AlphaFoldDB" id="A0A8H1LP49"/>
<dbReference type="Proteomes" id="UP000298111">
    <property type="component" value="Unassembled WGS sequence"/>
</dbReference>
<accession>A0A8H1LP49</accession>
<dbReference type="RefSeq" id="WP_135566598.1">
    <property type="nucleotide sequence ID" value="NZ_BNEJ01000017.1"/>
</dbReference>
<sequence length="125" mass="13448">MRRRTAWAYRTPWGRTLSATAGLAALYAGVRLGGPRDRLLWTCAVLPDVALLYGAASAPTFDPLPRYAVRPYNVLHSPGVPLVLLGAARAVRSRRPAVAACGWLAHIAVDRAWGYGPRAADGSRL</sequence>
<comment type="caution">
    <text evidence="1">The sequence shown here is derived from an EMBL/GenBank/DDBJ whole genome shotgun (WGS) entry which is preliminary data.</text>
</comment>
<evidence type="ECO:0000313" key="2">
    <source>
        <dbReference type="Proteomes" id="UP000298111"/>
    </source>
</evidence>
<protein>
    <submittedName>
        <fullName evidence="1">DUF4260 family protein</fullName>
    </submittedName>
</protein>
<organism evidence="1 2">
    <name type="scientific">Streptomyces albus</name>
    <dbReference type="NCBI Taxonomy" id="1888"/>
    <lineage>
        <taxon>Bacteria</taxon>
        <taxon>Bacillati</taxon>
        <taxon>Actinomycetota</taxon>
        <taxon>Actinomycetes</taxon>
        <taxon>Kitasatosporales</taxon>
        <taxon>Streptomycetaceae</taxon>
        <taxon>Streptomyces</taxon>
    </lineage>
</organism>
<dbReference type="GeneID" id="75184322"/>
<dbReference type="Pfam" id="PF14079">
    <property type="entry name" value="DUF4260"/>
    <property type="match status" value="1"/>
</dbReference>
<gene>
    <name evidence="1" type="ORF">D8771_01855</name>
</gene>
<dbReference type="EMBL" id="RCIY01000002">
    <property type="protein sequence ID" value="TGG89659.1"/>
    <property type="molecule type" value="Genomic_DNA"/>
</dbReference>
<name>A0A8H1LP49_9ACTN</name>
<proteinExistence type="predicted"/>